<dbReference type="InterPro" id="IPR000834">
    <property type="entry name" value="Peptidase_M14"/>
</dbReference>
<dbReference type="Pfam" id="PF00246">
    <property type="entry name" value="Peptidase_M14"/>
    <property type="match status" value="1"/>
</dbReference>
<dbReference type="EMBL" id="CP045893">
    <property type="protein sequence ID" value="QQP54470.1"/>
    <property type="molecule type" value="Genomic_DNA"/>
</dbReference>
<gene>
    <name evidence="5" type="ORF">FKW44_007312</name>
</gene>
<comment type="cofactor">
    <cofactor evidence="1">
        <name>Zn(2+)</name>
        <dbReference type="ChEBI" id="CHEBI:29105"/>
    </cofactor>
</comment>
<dbReference type="GO" id="GO:0008270">
    <property type="term" value="F:zinc ion binding"/>
    <property type="evidence" value="ECO:0007669"/>
    <property type="project" value="InterPro"/>
</dbReference>
<dbReference type="InterPro" id="IPR050821">
    <property type="entry name" value="Cytosolic_carboxypeptidase"/>
</dbReference>
<accession>A0A7T8QTH4</accession>
<keyword evidence="6" id="KW-1185">Reference proteome</keyword>
<evidence type="ECO:0000256" key="1">
    <source>
        <dbReference type="ARBA" id="ARBA00001947"/>
    </source>
</evidence>
<feature type="domain" description="Peptidase M14" evidence="4">
    <location>
        <begin position="1"/>
        <end position="60"/>
    </location>
</feature>
<evidence type="ECO:0000313" key="6">
    <source>
        <dbReference type="Proteomes" id="UP000595437"/>
    </source>
</evidence>
<dbReference type="GO" id="GO:0006508">
    <property type="term" value="P:proteolysis"/>
    <property type="evidence" value="ECO:0007669"/>
    <property type="project" value="InterPro"/>
</dbReference>
<dbReference type="PROSITE" id="PS52035">
    <property type="entry name" value="PEPTIDASE_M14"/>
    <property type="match status" value="1"/>
</dbReference>
<dbReference type="GO" id="GO:0004181">
    <property type="term" value="F:metallocarboxypeptidase activity"/>
    <property type="evidence" value="ECO:0007669"/>
    <property type="project" value="InterPro"/>
</dbReference>
<evidence type="ECO:0000259" key="4">
    <source>
        <dbReference type="PROSITE" id="PS52035"/>
    </source>
</evidence>
<protein>
    <recommendedName>
        <fullName evidence="4">Peptidase M14 domain-containing protein</fullName>
    </recommendedName>
</protein>
<proteinExistence type="inferred from homology"/>
<dbReference type="AlphaFoldDB" id="A0A7T8QTH4"/>
<dbReference type="SUPFAM" id="SSF53187">
    <property type="entry name" value="Zn-dependent exopeptidases"/>
    <property type="match status" value="1"/>
</dbReference>
<comment type="caution">
    <text evidence="3">Lacks conserved residue(s) required for the propagation of feature annotation.</text>
</comment>
<dbReference type="PANTHER" id="PTHR12756:SF11">
    <property type="entry name" value="CYTOSOLIC CARBOXYPEPTIDASE 1"/>
    <property type="match status" value="1"/>
</dbReference>
<feature type="non-terminal residue" evidence="5">
    <location>
        <position position="1"/>
    </location>
</feature>
<evidence type="ECO:0000256" key="3">
    <source>
        <dbReference type="PROSITE-ProRule" id="PRU01379"/>
    </source>
</evidence>
<sequence>GKRNHFLTARVHPGETNSSWIMEGTLHFLLSSHPEAIDLRNSYIFKIVPMLNVEGVIHGS</sequence>
<dbReference type="OrthoDB" id="10253041at2759"/>
<dbReference type="Gene3D" id="3.40.630.10">
    <property type="entry name" value="Zn peptidases"/>
    <property type="match status" value="1"/>
</dbReference>
<evidence type="ECO:0000256" key="2">
    <source>
        <dbReference type="ARBA" id="ARBA00005988"/>
    </source>
</evidence>
<dbReference type="PANTHER" id="PTHR12756">
    <property type="entry name" value="CYTOSOLIC CARBOXYPEPTIDASE"/>
    <property type="match status" value="1"/>
</dbReference>
<reference evidence="6" key="1">
    <citation type="submission" date="2021-01" db="EMBL/GenBank/DDBJ databases">
        <title>Caligus Genome Assembly.</title>
        <authorList>
            <person name="Gallardo-Escarate C."/>
        </authorList>
    </citation>
    <scope>NUCLEOTIDE SEQUENCE [LARGE SCALE GENOMIC DNA]</scope>
</reference>
<comment type="similarity">
    <text evidence="2 3">Belongs to the peptidase M14 family.</text>
</comment>
<name>A0A7T8QTH4_CALRO</name>
<evidence type="ECO:0000313" key="5">
    <source>
        <dbReference type="EMBL" id="QQP54470.1"/>
    </source>
</evidence>
<dbReference type="Proteomes" id="UP000595437">
    <property type="component" value="Chromosome 4"/>
</dbReference>
<organism evidence="5 6">
    <name type="scientific">Caligus rogercresseyi</name>
    <name type="common">Sea louse</name>
    <dbReference type="NCBI Taxonomy" id="217165"/>
    <lineage>
        <taxon>Eukaryota</taxon>
        <taxon>Metazoa</taxon>
        <taxon>Ecdysozoa</taxon>
        <taxon>Arthropoda</taxon>
        <taxon>Crustacea</taxon>
        <taxon>Multicrustacea</taxon>
        <taxon>Hexanauplia</taxon>
        <taxon>Copepoda</taxon>
        <taxon>Siphonostomatoida</taxon>
        <taxon>Caligidae</taxon>
        <taxon>Caligus</taxon>
    </lineage>
</organism>